<name>A0A210PWI2_MIZYE</name>
<sequence length="115" mass="13364">MSEYDSVSRSSLNLKGVSDKKINKKKKKKDKEREAMKMYEQVSNTKSSEEDGKKTKPVDKRTKAEKAFDGAREKREAELIIDKASKTHKERIMLFNSHLDAMTEHFDIPKVSWTK</sequence>
<dbReference type="STRING" id="6573.A0A210PWI2"/>
<comment type="caution">
    <text evidence="3">The sequence shown here is derived from an EMBL/GenBank/DDBJ whole genome shotgun (WGS) entry which is preliminary data.</text>
</comment>
<protein>
    <submittedName>
        <fullName evidence="3">Protein FAM32A-like</fullName>
    </submittedName>
</protein>
<evidence type="ECO:0000313" key="4">
    <source>
        <dbReference type="Proteomes" id="UP000242188"/>
    </source>
</evidence>
<dbReference type="Pfam" id="PF08555">
    <property type="entry name" value="FAM32A"/>
    <property type="match status" value="1"/>
</dbReference>
<dbReference type="OrthoDB" id="205403at2759"/>
<proteinExistence type="inferred from homology"/>
<evidence type="ECO:0000256" key="2">
    <source>
        <dbReference type="SAM" id="MobiDB-lite"/>
    </source>
</evidence>
<dbReference type="GO" id="GO:0005730">
    <property type="term" value="C:nucleolus"/>
    <property type="evidence" value="ECO:0007669"/>
    <property type="project" value="TreeGrafter"/>
</dbReference>
<evidence type="ECO:0000256" key="1">
    <source>
        <dbReference type="ARBA" id="ARBA00008948"/>
    </source>
</evidence>
<keyword evidence="4" id="KW-1185">Reference proteome</keyword>
<dbReference type="PANTHER" id="PTHR13282:SF6">
    <property type="entry name" value="PROTEIN FAM32A"/>
    <property type="match status" value="1"/>
</dbReference>
<comment type="similarity">
    <text evidence="1">Belongs to the FAM32 family.</text>
</comment>
<reference evidence="3 4" key="1">
    <citation type="journal article" date="2017" name="Nat. Ecol. Evol.">
        <title>Scallop genome provides insights into evolution of bilaterian karyotype and development.</title>
        <authorList>
            <person name="Wang S."/>
            <person name="Zhang J."/>
            <person name="Jiao W."/>
            <person name="Li J."/>
            <person name="Xun X."/>
            <person name="Sun Y."/>
            <person name="Guo X."/>
            <person name="Huan P."/>
            <person name="Dong B."/>
            <person name="Zhang L."/>
            <person name="Hu X."/>
            <person name="Sun X."/>
            <person name="Wang J."/>
            <person name="Zhao C."/>
            <person name="Wang Y."/>
            <person name="Wang D."/>
            <person name="Huang X."/>
            <person name="Wang R."/>
            <person name="Lv J."/>
            <person name="Li Y."/>
            <person name="Zhang Z."/>
            <person name="Liu B."/>
            <person name="Lu W."/>
            <person name="Hui Y."/>
            <person name="Liang J."/>
            <person name="Zhou Z."/>
            <person name="Hou R."/>
            <person name="Li X."/>
            <person name="Liu Y."/>
            <person name="Li H."/>
            <person name="Ning X."/>
            <person name="Lin Y."/>
            <person name="Zhao L."/>
            <person name="Xing Q."/>
            <person name="Dou J."/>
            <person name="Li Y."/>
            <person name="Mao J."/>
            <person name="Guo H."/>
            <person name="Dou H."/>
            <person name="Li T."/>
            <person name="Mu C."/>
            <person name="Jiang W."/>
            <person name="Fu Q."/>
            <person name="Fu X."/>
            <person name="Miao Y."/>
            <person name="Liu J."/>
            <person name="Yu Q."/>
            <person name="Li R."/>
            <person name="Liao H."/>
            <person name="Li X."/>
            <person name="Kong Y."/>
            <person name="Jiang Z."/>
            <person name="Chourrout D."/>
            <person name="Li R."/>
            <person name="Bao Z."/>
        </authorList>
    </citation>
    <scope>NUCLEOTIDE SEQUENCE [LARGE SCALE GENOMIC DNA]</scope>
    <source>
        <strain evidence="3 4">PY_sf001</strain>
    </source>
</reference>
<dbReference type="InterPro" id="IPR013865">
    <property type="entry name" value="FAM32A"/>
</dbReference>
<feature type="compositionally biased region" description="Polar residues" evidence="2">
    <location>
        <begin position="1"/>
        <end position="13"/>
    </location>
</feature>
<dbReference type="PANTHER" id="PTHR13282">
    <property type="entry name" value="PROTEIN FAM32A"/>
    <property type="match status" value="1"/>
</dbReference>
<feature type="compositionally biased region" description="Basic and acidic residues" evidence="2">
    <location>
        <begin position="47"/>
        <end position="70"/>
    </location>
</feature>
<dbReference type="EMBL" id="NEDP02005443">
    <property type="protein sequence ID" value="OWF40833.1"/>
    <property type="molecule type" value="Genomic_DNA"/>
</dbReference>
<dbReference type="AlphaFoldDB" id="A0A210PWI2"/>
<organism evidence="3 4">
    <name type="scientific">Mizuhopecten yessoensis</name>
    <name type="common">Japanese scallop</name>
    <name type="synonym">Patinopecten yessoensis</name>
    <dbReference type="NCBI Taxonomy" id="6573"/>
    <lineage>
        <taxon>Eukaryota</taxon>
        <taxon>Metazoa</taxon>
        <taxon>Spiralia</taxon>
        <taxon>Lophotrochozoa</taxon>
        <taxon>Mollusca</taxon>
        <taxon>Bivalvia</taxon>
        <taxon>Autobranchia</taxon>
        <taxon>Pteriomorphia</taxon>
        <taxon>Pectinida</taxon>
        <taxon>Pectinoidea</taxon>
        <taxon>Pectinidae</taxon>
        <taxon>Mizuhopecten</taxon>
    </lineage>
</organism>
<gene>
    <name evidence="3" type="ORF">KP79_PYT09236</name>
</gene>
<feature type="region of interest" description="Disordered" evidence="2">
    <location>
        <begin position="1"/>
        <end position="70"/>
    </location>
</feature>
<dbReference type="Proteomes" id="UP000242188">
    <property type="component" value="Unassembled WGS sequence"/>
</dbReference>
<accession>A0A210PWI2</accession>
<evidence type="ECO:0000313" key="3">
    <source>
        <dbReference type="EMBL" id="OWF40833.1"/>
    </source>
</evidence>